<evidence type="ECO:0000256" key="8">
    <source>
        <dbReference type="SAM" id="MobiDB-lite"/>
    </source>
</evidence>
<reference evidence="11 12" key="1">
    <citation type="submission" date="2014-04" db="EMBL/GenBank/DDBJ databases">
        <authorList>
            <consortium name="DOE Joint Genome Institute"/>
            <person name="Kuo A."/>
            <person name="Kohler A."/>
            <person name="Nagy L.G."/>
            <person name="Floudas D."/>
            <person name="Copeland A."/>
            <person name="Barry K.W."/>
            <person name="Cichocki N."/>
            <person name="Veneault-Fourrey C."/>
            <person name="LaButti K."/>
            <person name="Lindquist E.A."/>
            <person name="Lipzen A."/>
            <person name="Lundell T."/>
            <person name="Morin E."/>
            <person name="Murat C."/>
            <person name="Sun H."/>
            <person name="Tunlid A."/>
            <person name="Henrissat B."/>
            <person name="Grigoriev I.V."/>
            <person name="Hibbett D.S."/>
            <person name="Martin F."/>
            <person name="Nordberg H.P."/>
            <person name="Cantor M.N."/>
            <person name="Hua S.X."/>
        </authorList>
    </citation>
    <scope>NUCLEOTIDE SEQUENCE [LARGE SCALE GENOMIC DNA]</scope>
    <source>
        <strain evidence="11 12">Foug A</strain>
    </source>
</reference>
<dbReference type="InParanoid" id="A0A0C3DNU3"/>
<keyword evidence="5" id="KW-0687">Ribonucleoprotein</keyword>
<dbReference type="Pfam" id="PF03947">
    <property type="entry name" value="Ribosomal_L2_C"/>
    <property type="match status" value="1"/>
</dbReference>
<dbReference type="Gene3D" id="2.40.50.140">
    <property type="entry name" value="Nucleic acid-binding proteins"/>
    <property type="match status" value="1"/>
</dbReference>
<evidence type="ECO:0000256" key="4">
    <source>
        <dbReference type="ARBA" id="ARBA00023128"/>
    </source>
</evidence>
<dbReference type="Pfam" id="PF00181">
    <property type="entry name" value="Ribosomal_L2_N"/>
    <property type="match status" value="1"/>
</dbReference>
<accession>A0A0C3DNU3</accession>
<dbReference type="SMART" id="SM01383">
    <property type="entry name" value="Ribosomal_L2"/>
    <property type="match status" value="1"/>
</dbReference>
<dbReference type="FunFam" id="2.40.50.140:FF:000128">
    <property type="entry name" value="50S ribosomal protein L2"/>
    <property type="match status" value="1"/>
</dbReference>
<dbReference type="InterPro" id="IPR002171">
    <property type="entry name" value="Ribosomal_uL2"/>
</dbReference>
<dbReference type="InterPro" id="IPR022671">
    <property type="entry name" value="Ribosomal_uL2_CS"/>
</dbReference>
<dbReference type="InterPro" id="IPR008991">
    <property type="entry name" value="Translation_prot_SH3-like_sf"/>
</dbReference>
<feature type="domain" description="Large ribosomal subunit protein uL2 RNA-binding" evidence="10">
    <location>
        <begin position="89"/>
        <end position="170"/>
    </location>
</feature>
<comment type="function">
    <text evidence="6">Component of the mitochondrial ribosome (mitoribosome), a dedicated translation machinery responsible for the synthesis of mitochondrial genome-encoded proteins, including at least some of the essential transmembrane subunits of the mitochondrial respiratory chain. The mitoribosomes are attached to the mitochondrial inner membrane and translation products are cotranslationally integrated into the membrane.</text>
</comment>
<organism evidence="11 12">
    <name type="scientific">Scleroderma citrinum Foug A</name>
    <dbReference type="NCBI Taxonomy" id="1036808"/>
    <lineage>
        <taxon>Eukaryota</taxon>
        <taxon>Fungi</taxon>
        <taxon>Dikarya</taxon>
        <taxon>Basidiomycota</taxon>
        <taxon>Agaricomycotina</taxon>
        <taxon>Agaricomycetes</taxon>
        <taxon>Agaricomycetidae</taxon>
        <taxon>Boletales</taxon>
        <taxon>Sclerodermatineae</taxon>
        <taxon>Sclerodermataceae</taxon>
        <taxon>Scleroderma</taxon>
    </lineage>
</organism>
<feature type="compositionally biased region" description="Basic and acidic residues" evidence="8">
    <location>
        <begin position="377"/>
        <end position="393"/>
    </location>
</feature>
<evidence type="ECO:0000259" key="10">
    <source>
        <dbReference type="SMART" id="SM01383"/>
    </source>
</evidence>
<dbReference type="AlphaFoldDB" id="A0A0C3DNU3"/>
<keyword evidence="4" id="KW-0496">Mitochondrion</keyword>
<dbReference type="InterPro" id="IPR022669">
    <property type="entry name" value="Ribosomal_uL2_C"/>
</dbReference>
<comment type="similarity">
    <text evidence="2">Belongs to the universal ribosomal protein uL2 family.</text>
</comment>
<dbReference type="InterPro" id="IPR005880">
    <property type="entry name" value="Ribosomal_uL2_bac/org-type"/>
</dbReference>
<dbReference type="GO" id="GO:0003723">
    <property type="term" value="F:RNA binding"/>
    <property type="evidence" value="ECO:0007669"/>
    <property type="project" value="InterPro"/>
</dbReference>
<dbReference type="Gene3D" id="4.10.950.10">
    <property type="entry name" value="Ribosomal protein L2, domain 3"/>
    <property type="match status" value="1"/>
</dbReference>
<evidence type="ECO:0000256" key="1">
    <source>
        <dbReference type="ARBA" id="ARBA00004173"/>
    </source>
</evidence>
<name>A0A0C3DNU3_9AGAM</name>
<keyword evidence="12" id="KW-1185">Reference proteome</keyword>
<evidence type="ECO:0000256" key="5">
    <source>
        <dbReference type="ARBA" id="ARBA00023274"/>
    </source>
</evidence>
<dbReference type="EMBL" id="KN822043">
    <property type="protein sequence ID" value="KIM62320.1"/>
    <property type="molecule type" value="Genomic_DNA"/>
</dbReference>
<protein>
    <recommendedName>
        <fullName evidence="7">Large ribosomal subunit protein uL2m</fullName>
    </recommendedName>
</protein>
<dbReference type="FunFam" id="2.30.30.30:FF:000001">
    <property type="entry name" value="50S ribosomal protein L2"/>
    <property type="match status" value="1"/>
</dbReference>
<dbReference type="STRING" id="1036808.A0A0C3DNU3"/>
<evidence type="ECO:0000256" key="3">
    <source>
        <dbReference type="ARBA" id="ARBA00022980"/>
    </source>
</evidence>
<evidence type="ECO:0000313" key="12">
    <source>
        <dbReference type="Proteomes" id="UP000053989"/>
    </source>
</evidence>
<proteinExistence type="inferred from homology"/>
<evidence type="ECO:0000256" key="6">
    <source>
        <dbReference type="ARBA" id="ARBA00037226"/>
    </source>
</evidence>
<dbReference type="InterPro" id="IPR014722">
    <property type="entry name" value="Rib_uL2_dom2"/>
</dbReference>
<feature type="domain" description="Large ribosomal subunit protein uL2 C-terminal" evidence="9">
    <location>
        <begin position="226"/>
        <end position="356"/>
    </location>
</feature>
<dbReference type="GO" id="GO:0005762">
    <property type="term" value="C:mitochondrial large ribosomal subunit"/>
    <property type="evidence" value="ECO:0007669"/>
    <property type="project" value="TreeGrafter"/>
</dbReference>
<dbReference type="FunFam" id="4.10.950.10:FF:000001">
    <property type="entry name" value="50S ribosomal protein L2"/>
    <property type="match status" value="1"/>
</dbReference>
<sequence>MFGVRAGCRLLRLSVQPCQTVCHALRTSIPTRSYATQEVIASFNNVESEYKTYKPITPGIRHLKRPDNPHLYKGKPLRPLTVPLRRKGGRNSTGRITVRFRGGGHKQRIRLVDFMRTEPGEYDVIRIEYDPGRSAHIALLNARDVKAEGTAKWKYILAPEGLRAGDVVQSFRSGIPEDLYREVFGTQTEAAEAEDGEIDAAEAEQRAKERATTHALGIGILSGKTIKPGNCLPLKLIPTGTVIHSISLKPEGKGALVRSAGTFARVLHHEEGGRYSHIRLQSGEIRKILQTCVATVGKVSNAAWGGRSLGKAGRSRWLGWRPRVRGVAMNACDHPHGGGRGKSKSNKHPVSVWGWPTKGKRTRKPGPKGPKGSNKMVLKERPRGKEKRSGSST</sequence>
<dbReference type="NCBIfam" id="TIGR01171">
    <property type="entry name" value="rplB_bact"/>
    <property type="match status" value="1"/>
</dbReference>
<dbReference type="InterPro" id="IPR022666">
    <property type="entry name" value="Ribosomal_uL2_RNA-bd_dom"/>
</dbReference>
<dbReference type="GO" id="GO:0016740">
    <property type="term" value="F:transferase activity"/>
    <property type="evidence" value="ECO:0007669"/>
    <property type="project" value="InterPro"/>
</dbReference>
<evidence type="ECO:0000313" key="11">
    <source>
        <dbReference type="EMBL" id="KIM62320.1"/>
    </source>
</evidence>
<dbReference type="FunCoup" id="A0A0C3DNU3">
    <property type="interactions" value="113"/>
</dbReference>
<dbReference type="Gene3D" id="2.30.30.30">
    <property type="match status" value="1"/>
</dbReference>
<dbReference type="InterPro" id="IPR012340">
    <property type="entry name" value="NA-bd_OB-fold"/>
</dbReference>
<dbReference type="SUPFAM" id="SSF50104">
    <property type="entry name" value="Translation proteins SH3-like domain"/>
    <property type="match status" value="1"/>
</dbReference>
<dbReference type="OrthoDB" id="268576at2759"/>
<dbReference type="SUPFAM" id="SSF50249">
    <property type="entry name" value="Nucleic acid-binding proteins"/>
    <property type="match status" value="1"/>
</dbReference>
<feature type="compositionally biased region" description="Basic residues" evidence="8">
    <location>
        <begin position="337"/>
        <end position="347"/>
    </location>
</feature>
<comment type="subcellular location">
    <subcellularLocation>
        <location evidence="1">Mitochondrion</location>
    </subcellularLocation>
</comment>
<dbReference type="HOGENOM" id="CLU_036235_3_0_1"/>
<gene>
    <name evidence="11" type="ORF">SCLCIDRAFT_1215186</name>
</gene>
<dbReference type="SMART" id="SM01382">
    <property type="entry name" value="Ribosomal_L2_C"/>
    <property type="match status" value="1"/>
</dbReference>
<evidence type="ECO:0000256" key="2">
    <source>
        <dbReference type="ARBA" id="ARBA00005636"/>
    </source>
</evidence>
<dbReference type="Proteomes" id="UP000053989">
    <property type="component" value="Unassembled WGS sequence"/>
</dbReference>
<dbReference type="GO" id="GO:0032543">
    <property type="term" value="P:mitochondrial translation"/>
    <property type="evidence" value="ECO:0007669"/>
    <property type="project" value="TreeGrafter"/>
</dbReference>
<dbReference type="InterPro" id="IPR014726">
    <property type="entry name" value="Ribosomal_uL2_dom3"/>
</dbReference>
<dbReference type="PROSITE" id="PS00467">
    <property type="entry name" value="RIBOSOMAL_L2"/>
    <property type="match status" value="1"/>
</dbReference>
<dbReference type="PANTHER" id="PTHR13691:SF5">
    <property type="entry name" value="LARGE RIBOSOMAL SUBUNIT PROTEIN UL2M"/>
    <property type="match status" value="1"/>
</dbReference>
<evidence type="ECO:0000256" key="7">
    <source>
        <dbReference type="ARBA" id="ARBA00069872"/>
    </source>
</evidence>
<feature type="region of interest" description="Disordered" evidence="8">
    <location>
        <begin position="330"/>
        <end position="393"/>
    </location>
</feature>
<evidence type="ECO:0000259" key="9">
    <source>
        <dbReference type="SMART" id="SM01382"/>
    </source>
</evidence>
<dbReference type="PANTHER" id="PTHR13691">
    <property type="entry name" value="RIBOSOMAL PROTEIN L2"/>
    <property type="match status" value="1"/>
</dbReference>
<reference evidence="12" key="2">
    <citation type="submission" date="2015-01" db="EMBL/GenBank/DDBJ databases">
        <title>Evolutionary Origins and Diversification of the Mycorrhizal Mutualists.</title>
        <authorList>
            <consortium name="DOE Joint Genome Institute"/>
            <consortium name="Mycorrhizal Genomics Consortium"/>
            <person name="Kohler A."/>
            <person name="Kuo A."/>
            <person name="Nagy L.G."/>
            <person name="Floudas D."/>
            <person name="Copeland A."/>
            <person name="Barry K.W."/>
            <person name="Cichocki N."/>
            <person name="Veneault-Fourrey C."/>
            <person name="LaButti K."/>
            <person name="Lindquist E.A."/>
            <person name="Lipzen A."/>
            <person name="Lundell T."/>
            <person name="Morin E."/>
            <person name="Murat C."/>
            <person name="Riley R."/>
            <person name="Ohm R."/>
            <person name="Sun H."/>
            <person name="Tunlid A."/>
            <person name="Henrissat B."/>
            <person name="Grigoriev I.V."/>
            <person name="Hibbett D.S."/>
            <person name="Martin F."/>
        </authorList>
    </citation>
    <scope>NUCLEOTIDE SEQUENCE [LARGE SCALE GENOMIC DNA]</scope>
    <source>
        <strain evidence="12">Foug A</strain>
    </source>
</reference>
<keyword evidence="3" id="KW-0689">Ribosomal protein</keyword>
<dbReference type="GO" id="GO:0003735">
    <property type="term" value="F:structural constituent of ribosome"/>
    <property type="evidence" value="ECO:0007669"/>
    <property type="project" value="InterPro"/>
</dbReference>